<dbReference type="InterPro" id="IPR015422">
    <property type="entry name" value="PyrdxlP-dep_Trfase_small"/>
</dbReference>
<evidence type="ECO:0000256" key="5">
    <source>
        <dbReference type="ARBA" id="ARBA00093261"/>
    </source>
</evidence>
<keyword evidence="9" id="KW-1185">Reference proteome</keyword>
<evidence type="ECO:0000313" key="9">
    <source>
        <dbReference type="Proteomes" id="UP000749559"/>
    </source>
</evidence>
<dbReference type="Gene3D" id="3.40.640.10">
    <property type="entry name" value="Type I PLP-dependent aspartate aminotransferase-like (Major domain)"/>
    <property type="match status" value="1"/>
</dbReference>
<dbReference type="InterPro" id="IPR054542">
    <property type="entry name" value="Cys_met_metab_PP"/>
</dbReference>
<evidence type="ECO:0000256" key="6">
    <source>
        <dbReference type="ARBA" id="ARBA00093596"/>
    </source>
</evidence>
<comment type="pathway">
    <text evidence="3">Amino-acid biosynthesis; L-methionine biosynthesis via de novo pathway; L-cystathionine from O-succinyl-L-homoserine: step 1/1.</text>
</comment>
<dbReference type="EC" id="2.5.1.160" evidence="6"/>
<organism evidence="8 9">
    <name type="scientific">Owenia fusiformis</name>
    <name type="common">Polychaete worm</name>
    <dbReference type="NCBI Taxonomy" id="6347"/>
    <lineage>
        <taxon>Eukaryota</taxon>
        <taxon>Metazoa</taxon>
        <taxon>Spiralia</taxon>
        <taxon>Lophotrochozoa</taxon>
        <taxon>Annelida</taxon>
        <taxon>Polychaeta</taxon>
        <taxon>Sedentaria</taxon>
        <taxon>Canalipalpata</taxon>
        <taxon>Sabellida</taxon>
        <taxon>Oweniida</taxon>
        <taxon>Oweniidae</taxon>
        <taxon>Owenia</taxon>
    </lineage>
</organism>
<proteinExistence type="inferred from homology"/>
<dbReference type="GO" id="GO:0019344">
    <property type="term" value="P:cysteine biosynthetic process"/>
    <property type="evidence" value="ECO:0007669"/>
    <property type="project" value="UniProtKB-UniPathway"/>
</dbReference>
<dbReference type="PANTHER" id="PTHR11808:SF80">
    <property type="entry name" value="CYSTATHIONINE GAMMA-LYASE"/>
    <property type="match status" value="1"/>
</dbReference>
<dbReference type="GO" id="GO:0030170">
    <property type="term" value="F:pyridoxal phosphate binding"/>
    <property type="evidence" value="ECO:0007669"/>
    <property type="project" value="InterPro"/>
</dbReference>
<dbReference type="Gene3D" id="3.90.1150.10">
    <property type="entry name" value="Aspartate Aminotransferase, domain 1"/>
    <property type="match status" value="1"/>
</dbReference>
<evidence type="ECO:0000256" key="1">
    <source>
        <dbReference type="ARBA" id="ARBA00001933"/>
    </source>
</evidence>
<gene>
    <name evidence="8" type="ORF">OFUS_LOCUS7223</name>
</gene>
<dbReference type="Pfam" id="PF01053">
    <property type="entry name" value="Cys_Met_Meta_PP"/>
    <property type="match status" value="1"/>
</dbReference>
<comment type="catalytic activity">
    <reaction evidence="4">
        <text>O-succinyl-L-homoserine + L-cysteine = L,L-cystathionine + succinate + H(+)</text>
        <dbReference type="Rhea" id="RHEA:20397"/>
        <dbReference type="ChEBI" id="CHEBI:15378"/>
        <dbReference type="ChEBI" id="CHEBI:30031"/>
        <dbReference type="ChEBI" id="CHEBI:35235"/>
        <dbReference type="ChEBI" id="CHEBI:57661"/>
        <dbReference type="ChEBI" id="CHEBI:58161"/>
    </reaction>
</comment>
<dbReference type="InterPro" id="IPR015421">
    <property type="entry name" value="PyrdxlP-dep_Trfase_major"/>
</dbReference>
<protein>
    <recommendedName>
        <fullName evidence="6">plant cystathionine gamma-synthase</fullName>
        <ecNumber evidence="6">2.5.1.160</ecNumber>
    </recommendedName>
</protein>
<comment type="cofactor">
    <cofactor evidence="1 7">
        <name>pyridoxal 5'-phosphate</name>
        <dbReference type="ChEBI" id="CHEBI:597326"/>
    </cofactor>
</comment>
<evidence type="ECO:0000256" key="4">
    <source>
        <dbReference type="ARBA" id="ARBA00093222"/>
    </source>
</evidence>
<dbReference type="CDD" id="cd00614">
    <property type="entry name" value="CGS_like"/>
    <property type="match status" value="1"/>
</dbReference>
<comment type="caution">
    <text evidence="8">The sequence shown here is derived from an EMBL/GenBank/DDBJ whole genome shotgun (WGS) entry which is preliminary data.</text>
</comment>
<dbReference type="Proteomes" id="UP000749559">
    <property type="component" value="Unassembled WGS sequence"/>
</dbReference>
<evidence type="ECO:0000256" key="2">
    <source>
        <dbReference type="ARBA" id="ARBA00022898"/>
    </source>
</evidence>
<evidence type="ECO:0000313" key="8">
    <source>
        <dbReference type="EMBL" id="CAH1780540.1"/>
    </source>
</evidence>
<dbReference type="AlphaFoldDB" id="A0A8J1UNF6"/>
<dbReference type="GO" id="GO:0005737">
    <property type="term" value="C:cytoplasm"/>
    <property type="evidence" value="ECO:0007669"/>
    <property type="project" value="TreeGrafter"/>
</dbReference>
<dbReference type="EMBL" id="CAIIXF020000003">
    <property type="protein sequence ID" value="CAH1780540.1"/>
    <property type="molecule type" value="Genomic_DNA"/>
</dbReference>
<evidence type="ECO:0000256" key="3">
    <source>
        <dbReference type="ARBA" id="ARBA00060510"/>
    </source>
</evidence>
<dbReference type="FunFam" id="3.90.1150.10:FF:000033">
    <property type="entry name" value="Cystathionine gamma-synthase"/>
    <property type="match status" value="1"/>
</dbReference>
<dbReference type="SUPFAM" id="SSF53383">
    <property type="entry name" value="PLP-dependent transferases"/>
    <property type="match status" value="1"/>
</dbReference>
<dbReference type="GO" id="GO:0009086">
    <property type="term" value="P:methionine biosynthetic process"/>
    <property type="evidence" value="ECO:0007669"/>
    <property type="project" value="UniProtKB-ARBA"/>
</dbReference>
<dbReference type="FunFam" id="3.40.640.10:FF:000046">
    <property type="entry name" value="Cystathionine gamma-lyase"/>
    <property type="match status" value="1"/>
</dbReference>
<sequence>MSKNWKPLSSEFEAGVRGLNLGELHEDSKLTSTRAHYNHEIERPLVEPIYTASTYRSESVDHYLDILGEQGGYIYSRLGNPTTDAVECALNAVEGGAGCIAFNSGMAAISTALTLFLKSGDHMIIHSPVYSGTHKFLSKYLSPNYNVEVTWIPAGSSVDVYRNNVKDNTKILYAETPCNPNMDIIDLTELAALGKEKGIMTFVDNTFASPVCQKPISLGIDIVMESCTKYLGGHSDLMAGLVCTKTLENWQKLKVYATTLGVTLNPFDSHLLNRGLKTLHVRVERHNFNAQKLAEFLEAHPKVSRVYYPGLKSHGQHAIACKQMSGFGGMITFELKGGLEAGKTFVTSVQLMELAVSLGGTQSLLNHAASMTHGPMVMSDKEREEARITPGLIRFSVGLENVEDLKKDLSQALEKC</sequence>
<accession>A0A8J1UNF6</accession>
<reference evidence="8" key="1">
    <citation type="submission" date="2022-03" db="EMBL/GenBank/DDBJ databases">
        <authorList>
            <person name="Martin C."/>
        </authorList>
    </citation>
    <scope>NUCLEOTIDE SEQUENCE</scope>
</reference>
<dbReference type="InterPro" id="IPR000277">
    <property type="entry name" value="Cys/Met-Metab_PyrdxlP-dep_enz"/>
</dbReference>
<dbReference type="PANTHER" id="PTHR11808">
    <property type="entry name" value="TRANS-SULFURATION ENZYME FAMILY MEMBER"/>
    <property type="match status" value="1"/>
</dbReference>
<comment type="catalytic activity">
    <reaction evidence="5">
        <text>O-phospho-L-homoserine + L-cysteine = L,L-cystathionine + phosphate</text>
        <dbReference type="Rhea" id="RHEA:80891"/>
        <dbReference type="ChEBI" id="CHEBI:35235"/>
        <dbReference type="ChEBI" id="CHEBI:43474"/>
        <dbReference type="ChEBI" id="CHEBI:57590"/>
        <dbReference type="ChEBI" id="CHEBI:58161"/>
        <dbReference type="EC" id="2.5.1.160"/>
    </reaction>
</comment>
<dbReference type="PIRSF" id="PIRSF001434">
    <property type="entry name" value="CGS"/>
    <property type="match status" value="1"/>
</dbReference>
<dbReference type="GO" id="GO:0019346">
    <property type="term" value="P:transsulfuration"/>
    <property type="evidence" value="ECO:0007669"/>
    <property type="project" value="InterPro"/>
</dbReference>
<keyword evidence="2 7" id="KW-0663">Pyridoxal phosphate</keyword>
<dbReference type="GO" id="GO:0016846">
    <property type="term" value="F:carbon-sulfur lyase activity"/>
    <property type="evidence" value="ECO:0007669"/>
    <property type="project" value="TreeGrafter"/>
</dbReference>
<comment type="similarity">
    <text evidence="7">Belongs to the trans-sulfuration enzymes family.</text>
</comment>
<dbReference type="OrthoDB" id="3512640at2759"/>
<name>A0A8J1UNF6_OWEFU</name>
<evidence type="ECO:0000256" key="7">
    <source>
        <dbReference type="RuleBase" id="RU362118"/>
    </source>
</evidence>
<dbReference type="UniPathway" id="UPA00136">
    <property type="reaction ID" value="UER00202"/>
</dbReference>
<dbReference type="PROSITE" id="PS00868">
    <property type="entry name" value="CYS_MET_METAB_PP"/>
    <property type="match status" value="1"/>
</dbReference>
<dbReference type="InterPro" id="IPR015424">
    <property type="entry name" value="PyrdxlP-dep_Trfase"/>
</dbReference>